<reference evidence="3 4" key="1">
    <citation type="submission" date="2020-12" db="EMBL/GenBank/DDBJ databases">
        <title>Sulforoseuscoccus oceanibium gen. nov., sp. nov., a representative of the phylum Verrucomicrobia with special cytoplasmic membrane, and proposal of Sulforoseuscoccusaceae fam. nov.</title>
        <authorList>
            <person name="Xi F."/>
        </authorList>
    </citation>
    <scope>NUCLEOTIDE SEQUENCE [LARGE SCALE GENOMIC DNA]</scope>
    <source>
        <strain evidence="3 4">T37</strain>
    </source>
</reference>
<protein>
    <submittedName>
        <fullName evidence="3">NAD-binding protein</fullName>
    </submittedName>
</protein>
<dbReference type="PANTHER" id="PTHR43833">
    <property type="entry name" value="POTASSIUM CHANNEL PROTEIN 2-RELATED-RELATED"/>
    <property type="match status" value="1"/>
</dbReference>
<dbReference type="SUPFAM" id="SSF81324">
    <property type="entry name" value="Voltage-gated potassium channels"/>
    <property type="match status" value="1"/>
</dbReference>
<comment type="subcellular location">
    <subcellularLocation>
        <location evidence="1">Cell membrane</location>
        <topology evidence="1">Multi-pass membrane protein</topology>
    </subcellularLocation>
</comment>
<evidence type="ECO:0000256" key="1">
    <source>
        <dbReference type="ARBA" id="ARBA00004651"/>
    </source>
</evidence>
<accession>A0A6B3L5T6</accession>
<dbReference type="InterPro" id="IPR003148">
    <property type="entry name" value="RCK_N"/>
</dbReference>
<dbReference type="RefSeq" id="WP_164365003.1">
    <property type="nucleotide sequence ID" value="NZ_CP066776.1"/>
</dbReference>
<feature type="domain" description="RCK N-terminal" evidence="2">
    <location>
        <begin position="120"/>
        <end position="253"/>
    </location>
</feature>
<dbReference type="SUPFAM" id="SSF51735">
    <property type="entry name" value="NAD(P)-binding Rossmann-fold domains"/>
    <property type="match status" value="1"/>
</dbReference>
<dbReference type="Pfam" id="PF22614">
    <property type="entry name" value="Slo-like_RCK"/>
    <property type="match status" value="1"/>
</dbReference>
<evidence type="ECO:0000259" key="2">
    <source>
        <dbReference type="PROSITE" id="PS51201"/>
    </source>
</evidence>
<dbReference type="PROSITE" id="PS51201">
    <property type="entry name" value="RCK_N"/>
    <property type="match status" value="1"/>
</dbReference>
<dbReference type="InterPro" id="IPR013099">
    <property type="entry name" value="K_chnl_dom"/>
</dbReference>
<dbReference type="Pfam" id="PF06241">
    <property type="entry name" value="Castor_Poll_mid"/>
    <property type="match status" value="1"/>
</dbReference>
<dbReference type="EMBL" id="CP066776">
    <property type="protein sequence ID" value="QQL45675.1"/>
    <property type="molecule type" value="Genomic_DNA"/>
</dbReference>
<dbReference type="InterPro" id="IPR050721">
    <property type="entry name" value="Trk_Ktr_HKT_K-transport"/>
</dbReference>
<evidence type="ECO:0000313" key="3">
    <source>
        <dbReference type="EMBL" id="QQL45675.1"/>
    </source>
</evidence>
<dbReference type="InterPro" id="IPR010420">
    <property type="entry name" value="CASTOR/POLLUX/SYM8_dom"/>
</dbReference>
<dbReference type="Gene3D" id="3.40.50.720">
    <property type="entry name" value="NAD(P)-binding Rossmann-like Domain"/>
    <property type="match status" value="1"/>
</dbReference>
<gene>
    <name evidence="3" type="ORF">G3M56_003545</name>
</gene>
<dbReference type="Proteomes" id="UP000475117">
    <property type="component" value="Chromosome"/>
</dbReference>
<dbReference type="KEGG" id="soa:G3M56_003545"/>
<dbReference type="Gene3D" id="1.10.287.70">
    <property type="match status" value="1"/>
</dbReference>
<dbReference type="SUPFAM" id="SSF116726">
    <property type="entry name" value="TrkA C-terminal domain-like"/>
    <property type="match status" value="1"/>
</dbReference>
<name>A0A6B3L5T6_9BACT</name>
<dbReference type="InterPro" id="IPR036721">
    <property type="entry name" value="RCK_C_sf"/>
</dbReference>
<dbReference type="PANTHER" id="PTHR43833:SF9">
    <property type="entry name" value="POTASSIUM CHANNEL PROTEIN YUGO-RELATED"/>
    <property type="match status" value="1"/>
</dbReference>
<organism evidence="3 4">
    <name type="scientific">Sulfuriroseicoccus oceanibius</name>
    <dbReference type="NCBI Taxonomy" id="2707525"/>
    <lineage>
        <taxon>Bacteria</taxon>
        <taxon>Pseudomonadati</taxon>
        <taxon>Verrucomicrobiota</taxon>
        <taxon>Verrucomicrobiia</taxon>
        <taxon>Verrucomicrobiales</taxon>
        <taxon>Verrucomicrobiaceae</taxon>
        <taxon>Sulfuriroseicoccus</taxon>
    </lineage>
</organism>
<sequence>MFFLLRKWFNRSHRVRVRVANALMLALVLNLVFGLLFYAVEHPHHDGLTLEDSIWWAMVTMTTVGYGDYYPVTFVGRYLIAYPCFLIGIGFIGSLIGIVVDSVIGRMTKKRKGYSTMYLKNHHVICHCPSEGKVLQIVSELRAAPGSEGVPVVVISPELDEQPVSFREREIQFVKGDPTAGDVLQRAAVCDAAGVLVLAANPGDASCDAETFAIASVVKLTCNNAESRSRLVLEMVSRSNRELLDGAGADGIVATEGISDQLLVQELCNPGLSDVFDQLISYKFGAEFYLTESSLSGTTLEAVQIEAIRGSGHVQVLGLLRDGKTMFAKGADTVIRESDQLIVLAESLAEFQALEQRLQKSA</sequence>
<dbReference type="Gene3D" id="3.30.70.1450">
    <property type="entry name" value="Regulator of K+ conductance, C-terminal domain"/>
    <property type="match status" value="1"/>
</dbReference>
<proteinExistence type="predicted"/>
<dbReference type="AlphaFoldDB" id="A0A6B3L5T6"/>
<dbReference type="PRINTS" id="PR00169">
    <property type="entry name" value="KCHANNEL"/>
</dbReference>
<evidence type="ECO:0000313" key="4">
    <source>
        <dbReference type="Proteomes" id="UP000475117"/>
    </source>
</evidence>
<dbReference type="GO" id="GO:0005886">
    <property type="term" value="C:plasma membrane"/>
    <property type="evidence" value="ECO:0007669"/>
    <property type="project" value="UniProtKB-SubCell"/>
</dbReference>
<dbReference type="Pfam" id="PF07885">
    <property type="entry name" value="Ion_trans_2"/>
    <property type="match status" value="1"/>
</dbReference>
<dbReference type="GO" id="GO:0006813">
    <property type="term" value="P:potassium ion transport"/>
    <property type="evidence" value="ECO:0007669"/>
    <property type="project" value="InterPro"/>
</dbReference>
<keyword evidence="4" id="KW-1185">Reference proteome</keyword>
<dbReference type="InterPro" id="IPR036291">
    <property type="entry name" value="NAD(P)-bd_dom_sf"/>
</dbReference>